<evidence type="ECO:0000256" key="4">
    <source>
        <dbReference type="ARBA" id="ARBA00022692"/>
    </source>
</evidence>
<keyword evidence="8 13" id="KW-0472">Membrane</keyword>
<dbReference type="NCBIfam" id="TIGR00494">
    <property type="entry name" value="crcB"/>
    <property type="match status" value="1"/>
</dbReference>
<keyword evidence="3 13" id="KW-1003">Cell membrane</keyword>
<keyword evidence="5 13" id="KW-0479">Metal-binding</keyword>
<accession>A0A9D1GZ98</accession>
<proteinExistence type="inferred from homology"/>
<keyword evidence="7 13" id="KW-0406">Ion transport</keyword>
<keyword evidence="4 13" id="KW-0812">Transmembrane</keyword>
<evidence type="ECO:0000256" key="2">
    <source>
        <dbReference type="ARBA" id="ARBA00022448"/>
    </source>
</evidence>
<comment type="function">
    <text evidence="12 13">Fluoride-specific ion channel. Important for reducing fluoride concentration in the cell, thus reducing its toxicity.</text>
</comment>
<dbReference type="GO" id="GO:0062054">
    <property type="term" value="F:fluoride channel activity"/>
    <property type="evidence" value="ECO:0007669"/>
    <property type="project" value="UniProtKB-UniRule"/>
</dbReference>
<evidence type="ECO:0000256" key="1">
    <source>
        <dbReference type="ARBA" id="ARBA00004651"/>
    </source>
</evidence>
<evidence type="ECO:0000256" key="3">
    <source>
        <dbReference type="ARBA" id="ARBA00022475"/>
    </source>
</evidence>
<evidence type="ECO:0000256" key="5">
    <source>
        <dbReference type="ARBA" id="ARBA00022723"/>
    </source>
</evidence>
<sequence length="125" mass="12892">MTPFVLLLLAVAGGLGALARFGLDTWVRSRVRSDLPWGTIIINLSGSLVLGVLTGLAAAHAAPVEWQLVLGVGFLGGYTTFSTASFETVRLCQQRRWGAGLATATGVLVGGTALAALGLWLGSLL</sequence>
<dbReference type="GO" id="GO:0140114">
    <property type="term" value="P:cellular detoxification of fluoride"/>
    <property type="evidence" value="ECO:0007669"/>
    <property type="project" value="UniProtKB-UniRule"/>
</dbReference>
<dbReference type="AlphaFoldDB" id="A0A9D1GZ98"/>
<dbReference type="Proteomes" id="UP000886842">
    <property type="component" value="Unassembled WGS sequence"/>
</dbReference>
<dbReference type="InterPro" id="IPR003691">
    <property type="entry name" value="FluC"/>
</dbReference>
<gene>
    <name evidence="13 14" type="primary">crcB</name>
    <name evidence="13" type="synonym">fluC</name>
    <name evidence="14" type="ORF">IAA98_11640</name>
</gene>
<feature type="binding site" evidence="13">
    <location>
        <position position="76"/>
    </location>
    <ligand>
        <name>Na(+)</name>
        <dbReference type="ChEBI" id="CHEBI:29101"/>
        <note>structural</note>
    </ligand>
</feature>
<comment type="caution">
    <text evidence="14">The sequence shown here is derived from an EMBL/GenBank/DDBJ whole genome shotgun (WGS) entry which is preliminary data.</text>
</comment>
<comment type="subcellular location">
    <subcellularLocation>
        <location evidence="1 13">Cell membrane</location>
        <topology evidence="1 13">Multi-pass membrane protein</topology>
    </subcellularLocation>
</comment>
<protein>
    <recommendedName>
        <fullName evidence="13">Fluoride-specific ion channel FluC</fullName>
    </recommendedName>
</protein>
<evidence type="ECO:0000313" key="15">
    <source>
        <dbReference type="Proteomes" id="UP000886842"/>
    </source>
</evidence>
<feature type="binding site" evidence="13">
    <location>
        <position position="79"/>
    </location>
    <ligand>
        <name>Na(+)</name>
        <dbReference type="ChEBI" id="CHEBI:29101"/>
        <note>structural</note>
    </ligand>
</feature>
<evidence type="ECO:0000256" key="6">
    <source>
        <dbReference type="ARBA" id="ARBA00022989"/>
    </source>
</evidence>
<name>A0A9D1GZ98_9ACTN</name>
<keyword evidence="9 13" id="KW-0407">Ion channel</keyword>
<evidence type="ECO:0000256" key="13">
    <source>
        <dbReference type="HAMAP-Rule" id="MF_00454"/>
    </source>
</evidence>
<evidence type="ECO:0000256" key="12">
    <source>
        <dbReference type="ARBA" id="ARBA00049940"/>
    </source>
</evidence>
<feature type="transmembrane region" description="Helical" evidence="13">
    <location>
        <begin position="35"/>
        <end position="56"/>
    </location>
</feature>
<evidence type="ECO:0000256" key="7">
    <source>
        <dbReference type="ARBA" id="ARBA00023065"/>
    </source>
</evidence>
<reference evidence="14" key="2">
    <citation type="journal article" date="2021" name="PeerJ">
        <title>Extensive microbial diversity within the chicken gut microbiome revealed by metagenomics and culture.</title>
        <authorList>
            <person name="Gilroy R."/>
            <person name="Ravi A."/>
            <person name="Getino M."/>
            <person name="Pursley I."/>
            <person name="Horton D.L."/>
            <person name="Alikhan N.F."/>
            <person name="Baker D."/>
            <person name="Gharbi K."/>
            <person name="Hall N."/>
            <person name="Watson M."/>
            <person name="Adriaenssens E.M."/>
            <person name="Foster-Nyarko E."/>
            <person name="Jarju S."/>
            <person name="Secka A."/>
            <person name="Antonio M."/>
            <person name="Oren A."/>
            <person name="Chaudhuri R.R."/>
            <person name="La Ragione R."/>
            <person name="Hildebrand F."/>
            <person name="Pallen M.J."/>
        </authorList>
    </citation>
    <scope>NUCLEOTIDE SEQUENCE</scope>
    <source>
        <strain evidence="14">ChiGjej1B1-24693</strain>
    </source>
</reference>
<evidence type="ECO:0000256" key="10">
    <source>
        <dbReference type="ARBA" id="ARBA00035120"/>
    </source>
</evidence>
<dbReference type="GO" id="GO:0046872">
    <property type="term" value="F:metal ion binding"/>
    <property type="evidence" value="ECO:0007669"/>
    <property type="project" value="UniProtKB-KW"/>
</dbReference>
<dbReference type="Pfam" id="PF02537">
    <property type="entry name" value="CRCB"/>
    <property type="match status" value="1"/>
</dbReference>
<reference evidence="14" key="1">
    <citation type="submission" date="2020-10" db="EMBL/GenBank/DDBJ databases">
        <authorList>
            <person name="Gilroy R."/>
        </authorList>
    </citation>
    <scope>NUCLEOTIDE SEQUENCE</scope>
    <source>
        <strain evidence="14">ChiGjej1B1-24693</strain>
    </source>
</reference>
<comment type="catalytic activity">
    <reaction evidence="11">
        <text>fluoride(in) = fluoride(out)</text>
        <dbReference type="Rhea" id="RHEA:76159"/>
        <dbReference type="ChEBI" id="CHEBI:17051"/>
    </reaction>
    <physiologicalReaction direction="left-to-right" evidence="11">
        <dbReference type="Rhea" id="RHEA:76160"/>
    </physiologicalReaction>
</comment>
<feature type="transmembrane region" description="Helical" evidence="13">
    <location>
        <begin position="68"/>
        <end position="86"/>
    </location>
</feature>
<dbReference type="GO" id="GO:0005886">
    <property type="term" value="C:plasma membrane"/>
    <property type="evidence" value="ECO:0007669"/>
    <property type="project" value="UniProtKB-SubCell"/>
</dbReference>
<dbReference type="HAMAP" id="MF_00454">
    <property type="entry name" value="FluC"/>
    <property type="match status" value="1"/>
</dbReference>
<comment type="similarity">
    <text evidence="10 13">Belongs to the fluoride channel Fluc/FEX (TC 1.A.43) family.</text>
</comment>
<keyword evidence="2 13" id="KW-0813">Transport</keyword>
<evidence type="ECO:0000256" key="8">
    <source>
        <dbReference type="ARBA" id="ARBA00023136"/>
    </source>
</evidence>
<dbReference type="EMBL" id="DVLP01000341">
    <property type="protein sequence ID" value="HIT76229.1"/>
    <property type="molecule type" value="Genomic_DNA"/>
</dbReference>
<dbReference type="PANTHER" id="PTHR28259">
    <property type="entry name" value="FLUORIDE EXPORT PROTEIN 1-RELATED"/>
    <property type="match status" value="1"/>
</dbReference>
<feature type="transmembrane region" description="Helical" evidence="13">
    <location>
        <begin position="98"/>
        <end position="121"/>
    </location>
</feature>
<evidence type="ECO:0000256" key="11">
    <source>
        <dbReference type="ARBA" id="ARBA00035585"/>
    </source>
</evidence>
<keyword evidence="6 13" id="KW-1133">Transmembrane helix</keyword>
<evidence type="ECO:0000313" key="14">
    <source>
        <dbReference type="EMBL" id="HIT76229.1"/>
    </source>
</evidence>
<keyword evidence="13" id="KW-0915">Sodium</keyword>
<comment type="activity regulation">
    <text evidence="13">Na(+) is not transported, but it plays an essential structural role and its presence is essential for fluoride channel function.</text>
</comment>
<organism evidence="14 15">
    <name type="scientific">Candidatus Avipropionibacterium avicola</name>
    <dbReference type="NCBI Taxonomy" id="2840701"/>
    <lineage>
        <taxon>Bacteria</taxon>
        <taxon>Bacillati</taxon>
        <taxon>Actinomycetota</taxon>
        <taxon>Actinomycetes</taxon>
        <taxon>Propionibacteriales</taxon>
        <taxon>Propionibacteriaceae</taxon>
        <taxon>Propionibacteriaceae incertae sedis</taxon>
        <taxon>Candidatus Avipropionibacterium</taxon>
    </lineage>
</organism>
<evidence type="ECO:0000256" key="9">
    <source>
        <dbReference type="ARBA" id="ARBA00023303"/>
    </source>
</evidence>
<dbReference type="PANTHER" id="PTHR28259:SF16">
    <property type="entry name" value="FLUORIDE-SPECIFIC ION CHANNEL FLUC 2"/>
    <property type="match status" value="1"/>
</dbReference>